<dbReference type="InterPro" id="IPR010290">
    <property type="entry name" value="TM_effector"/>
</dbReference>
<evidence type="ECO:0000256" key="1">
    <source>
        <dbReference type="ARBA" id="ARBA00004651"/>
    </source>
</evidence>
<dbReference type="GO" id="GO:0022857">
    <property type="term" value="F:transmembrane transporter activity"/>
    <property type="evidence" value="ECO:0007669"/>
    <property type="project" value="InterPro"/>
</dbReference>
<comment type="caution">
    <text evidence="9">The sequence shown here is derived from an EMBL/GenBank/DDBJ whole genome shotgun (WGS) entry which is preliminary data.</text>
</comment>
<feature type="transmembrane region" description="Helical" evidence="7">
    <location>
        <begin position="92"/>
        <end position="121"/>
    </location>
</feature>
<dbReference type="OrthoDB" id="7283966at2"/>
<evidence type="ECO:0000256" key="4">
    <source>
        <dbReference type="ARBA" id="ARBA00022692"/>
    </source>
</evidence>
<keyword evidence="3" id="KW-1003">Cell membrane</keyword>
<evidence type="ECO:0000256" key="7">
    <source>
        <dbReference type="SAM" id="Phobius"/>
    </source>
</evidence>
<dbReference type="AlphaFoldDB" id="A0A369UJP2"/>
<dbReference type="EMBL" id="QQAH01000015">
    <property type="protein sequence ID" value="RDD80751.1"/>
    <property type="molecule type" value="Genomic_DNA"/>
</dbReference>
<keyword evidence="4 7" id="KW-0812">Transmembrane</keyword>
<dbReference type="PANTHER" id="PTHR23513">
    <property type="entry name" value="INTEGRAL MEMBRANE EFFLUX PROTEIN-RELATED"/>
    <property type="match status" value="1"/>
</dbReference>
<dbReference type="Proteomes" id="UP000253782">
    <property type="component" value="Unassembled WGS sequence"/>
</dbReference>
<dbReference type="SUPFAM" id="SSF103473">
    <property type="entry name" value="MFS general substrate transporter"/>
    <property type="match status" value="1"/>
</dbReference>
<feature type="transmembrane region" description="Helical" evidence="7">
    <location>
        <begin position="224"/>
        <end position="248"/>
    </location>
</feature>
<dbReference type="RefSeq" id="WP_114846533.1">
    <property type="nucleotide sequence ID" value="NZ_JBHSPE010000002.1"/>
</dbReference>
<comment type="subcellular location">
    <subcellularLocation>
        <location evidence="1">Cell membrane</location>
        <topology evidence="1">Multi-pass membrane protein</topology>
    </subcellularLocation>
</comment>
<keyword evidence="6 7" id="KW-0472">Membrane</keyword>
<evidence type="ECO:0000259" key="8">
    <source>
        <dbReference type="PROSITE" id="PS50850"/>
    </source>
</evidence>
<dbReference type="Gene3D" id="1.20.1250.20">
    <property type="entry name" value="MFS general substrate transporter like domains"/>
    <property type="match status" value="1"/>
</dbReference>
<keyword evidence="5 7" id="KW-1133">Transmembrane helix</keyword>
<evidence type="ECO:0000256" key="2">
    <source>
        <dbReference type="ARBA" id="ARBA00022448"/>
    </source>
</evidence>
<dbReference type="GO" id="GO:0005886">
    <property type="term" value="C:plasma membrane"/>
    <property type="evidence" value="ECO:0007669"/>
    <property type="project" value="UniProtKB-SubCell"/>
</dbReference>
<dbReference type="InterPro" id="IPR036259">
    <property type="entry name" value="MFS_trans_sf"/>
</dbReference>
<dbReference type="CDD" id="cd06173">
    <property type="entry name" value="MFS_MefA_like"/>
    <property type="match status" value="1"/>
</dbReference>
<evidence type="ECO:0000313" key="9">
    <source>
        <dbReference type="EMBL" id="RDD80751.1"/>
    </source>
</evidence>
<evidence type="ECO:0000256" key="6">
    <source>
        <dbReference type="ARBA" id="ARBA00023136"/>
    </source>
</evidence>
<organism evidence="9 10">
    <name type="scientific">Dyella tabacisoli</name>
    <dbReference type="NCBI Taxonomy" id="2282381"/>
    <lineage>
        <taxon>Bacteria</taxon>
        <taxon>Pseudomonadati</taxon>
        <taxon>Pseudomonadota</taxon>
        <taxon>Gammaproteobacteria</taxon>
        <taxon>Lysobacterales</taxon>
        <taxon>Rhodanobacteraceae</taxon>
        <taxon>Dyella</taxon>
    </lineage>
</organism>
<sequence length="413" mass="44117">MPSTSSVSTDSLFHHRAYVAFWFARISSSFGMQMLSVAVGWQIYAITGRALDLGLIGLVQFFPSVLLALPAGHMADQFVRRRIVLFGQIVEWIAIALLAGMTLLHAINEIGVLVLLFIISTAKAIESPSMQSILPALVPANLLPRAVAVNGSAMQAAMIMGPALGGFLYIAGPGVVYIVSAVLYLLSITMMSRVRYEQAPPKREPATLKTLFAGVHFIRERKDVLGVISLDLFAVLLGGATALLPIFAKDILHTGPWGLGLLRAAPAVGALLMSFWLARHSMQRHVGTIMFASVAGFGVATLVFALSTVLWLSLIALFVLGAFDMVSMVIRGSLVQLDTPDAMRGRVSAVNGIFINTSNQLGEFESGLLAAWLGAVGATVVGGVGTLVVVGLWMAMFPTLRRRQRLQMGTGKA</sequence>
<evidence type="ECO:0000256" key="5">
    <source>
        <dbReference type="ARBA" id="ARBA00022989"/>
    </source>
</evidence>
<reference evidence="9 10" key="1">
    <citation type="submission" date="2018-07" db="EMBL/GenBank/DDBJ databases">
        <title>Dyella tabacisoli L4-6T, whole genome shotgun sequence.</title>
        <authorList>
            <person name="Zhou X.-K."/>
            <person name="Li W.-J."/>
            <person name="Duan Y.-Q."/>
        </authorList>
    </citation>
    <scope>NUCLEOTIDE SEQUENCE [LARGE SCALE GENOMIC DNA]</scope>
    <source>
        <strain evidence="9 10">L4-6</strain>
    </source>
</reference>
<dbReference type="InterPro" id="IPR020846">
    <property type="entry name" value="MFS_dom"/>
</dbReference>
<dbReference type="PROSITE" id="PS50850">
    <property type="entry name" value="MFS"/>
    <property type="match status" value="1"/>
</dbReference>
<keyword evidence="10" id="KW-1185">Reference proteome</keyword>
<feature type="transmembrane region" description="Helical" evidence="7">
    <location>
        <begin position="167"/>
        <end position="186"/>
    </location>
</feature>
<feature type="transmembrane region" description="Helical" evidence="7">
    <location>
        <begin position="369"/>
        <end position="395"/>
    </location>
</feature>
<keyword evidence="2" id="KW-0813">Transport</keyword>
<dbReference type="Pfam" id="PF05977">
    <property type="entry name" value="MFS_3"/>
    <property type="match status" value="1"/>
</dbReference>
<name>A0A369UJP2_9GAMM</name>
<feature type="transmembrane region" description="Helical" evidence="7">
    <location>
        <begin position="260"/>
        <end position="278"/>
    </location>
</feature>
<proteinExistence type="predicted"/>
<accession>A0A369UJP2</accession>
<dbReference type="PANTHER" id="PTHR23513:SF9">
    <property type="entry name" value="ENTEROBACTIN EXPORTER ENTS"/>
    <property type="match status" value="1"/>
</dbReference>
<evidence type="ECO:0000256" key="3">
    <source>
        <dbReference type="ARBA" id="ARBA00022475"/>
    </source>
</evidence>
<gene>
    <name evidence="9" type="ORF">DVJ77_16095</name>
</gene>
<protein>
    <submittedName>
        <fullName evidence="9">MFS transporter</fullName>
    </submittedName>
</protein>
<evidence type="ECO:0000313" key="10">
    <source>
        <dbReference type="Proteomes" id="UP000253782"/>
    </source>
</evidence>
<feature type="transmembrane region" description="Helical" evidence="7">
    <location>
        <begin position="20"/>
        <end position="41"/>
    </location>
</feature>
<feature type="transmembrane region" description="Helical" evidence="7">
    <location>
        <begin position="290"/>
        <end position="323"/>
    </location>
</feature>
<feature type="domain" description="Major facilitator superfamily (MFS) profile" evidence="8">
    <location>
        <begin position="1"/>
        <end position="403"/>
    </location>
</feature>
<feature type="transmembrane region" description="Helical" evidence="7">
    <location>
        <begin position="53"/>
        <end position="72"/>
    </location>
</feature>